<dbReference type="GO" id="GO:0003887">
    <property type="term" value="F:DNA-directed DNA polymerase activity"/>
    <property type="evidence" value="ECO:0007669"/>
    <property type="project" value="UniProtKB-KW"/>
</dbReference>
<evidence type="ECO:0000256" key="4">
    <source>
        <dbReference type="ARBA" id="ARBA00022679"/>
    </source>
</evidence>
<evidence type="ECO:0000313" key="24">
    <source>
        <dbReference type="Proteomes" id="UP000002743"/>
    </source>
</evidence>
<dbReference type="KEGG" id="mei:Msip34_2574"/>
<protein>
    <recommendedName>
        <fullName evidence="2">DNA ligase (ATP)</fullName>
        <ecNumber evidence="2">6.5.1.1</ecNumber>
    </recommendedName>
    <alternativeName>
        <fullName evidence="19">NHEJ DNA polymerase</fullName>
    </alternativeName>
</protein>
<keyword evidence="18" id="KW-0511">Multifunctional enzyme</keyword>
<sequence>MGLNHYWQKRNFNITPEPSGQVAEAGDTLAFYIQRHHARRLHYDFRLELDGVLKSWAIPKGPTLDPKEKRLAVHVEDHPLEYGHFEGQIPEHQYGAGKVILWDCGTWEPLEDPHVGYQKGALKFMLHGEKLSGKWALVRMGKTPAEGSSEKENWLLIKEKDDVAQSGEQANITENRPESIRRLFSGDTHRPLKSSDKARRVSVASTLSSRQSAGAHHASPDLDGEVGKTQPMPTTMQPQLALLAKKAPVGEHWLTEVKFDGYRMLARCEDGEVKLYSRNGHDWTAKWKGIADALKQLPIDQAWLDGELVALQPNGKISFQALQDAMQANNAATLAYFVFDLMYLNGHDLRSQPLIKRKALLKTVLQRAADDSQAPSPLHFSDHIVGNAPEVFDHACLHDLEGIIAKRAESPYQPRRTEDWLKIKCGLRQEFVIGGYTDPAGSRQGFGALLLGVYDAEGALHYAGRVGTGFTETTLAQVSKQFSRLQRASSPFTGKLTGLQMRGVHWLTPKLVAEVRFAQWTDSQIVRHAAFVGLRQDKPAREIVHETPANPPPPTEDAASSPEQSGQQRPQRSGSVREIAGVRLTHPGKILFAQAGLTKQDLAHYYEEIAPWILPQLQGRPLSLVRCPTGAGQQCFFQKHAAMTIPDNVRRIQVPVSGFSDDYMVVDDLPALICLVQMGVLEIHTWGSREENLEQPDRIIFDLDPDEALPWTTVVESAQLVHALLQALGLESFVKTTGGKGVHVVIPIVPEHSWQTIKAFSKSAAQYLEKQLPDRFTSNMSKEKRTGKVFIDYLRNAPGATAIAAYSSRAKPSATVSVPISWEELNMGVRSDSFTIANLPERLARQKQDPWQDYERLRQHITTAMLEMFT</sequence>
<dbReference type="SUPFAM" id="SSF56091">
    <property type="entry name" value="DNA ligase/mRNA capping enzyme, catalytic domain"/>
    <property type="match status" value="1"/>
</dbReference>
<dbReference type="InterPro" id="IPR012340">
    <property type="entry name" value="NA-bd_OB-fold"/>
</dbReference>
<dbReference type="EMBL" id="CP001674">
    <property type="protein sequence ID" value="ACT51811.1"/>
    <property type="molecule type" value="Genomic_DNA"/>
</dbReference>
<dbReference type="InterPro" id="IPR016059">
    <property type="entry name" value="DNA_ligase_ATP-dep_CS"/>
</dbReference>
<evidence type="ECO:0000256" key="12">
    <source>
        <dbReference type="ARBA" id="ARBA00022840"/>
    </source>
</evidence>
<keyword evidence="3 23" id="KW-0436">Ligase</keyword>
<dbReference type="AlphaFoldDB" id="C6XB41"/>
<evidence type="ECO:0000256" key="13">
    <source>
        <dbReference type="ARBA" id="ARBA00022932"/>
    </source>
</evidence>
<dbReference type="Gene3D" id="2.40.50.140">
    <property type="entry name" value="Nucleic acid-binding proteins"/>
    <property type="match status" value="1"/>
</dbReference>
<reference evidence="23 24" key="2">
    <citation type="journal article" date="2011" name="J. Bacteriol.">
        <title>Genomes of three methylotrophs from a single niche uncover genetic and metabolic divergence of Methylophilaceae.</title>
        <authorList>
            <person name="Lapidus A."/>
            <person name="Clum A."/>
            <person name="Labutti K."/>
            <person name="Kaluzhnaya M.G."/>
            <person name="Lim S."/>
            <person name="Beck D.A."/>
            <person name="Glavina Del Rio T."/>
            <person name="Nolan M."/>
            <person name="Mavromatis K."/>
            <person name="Huntemann M."/>
            <person name="Lucas S."/>
            <person name="Lidstrom M.E."/>
            <person name="Ivanova N."/>
            <person name="Chistoserdova L."/>
        </authorList>
    </citation>
    <scope>NUCLEOTIDE SEQUENCE [LARGE SCALE GENOMIC DNA]</scope>
    <source>
        <strain evidence="23 24">SIP3-4</strain>
    </source>
</reference>
<dbReference type="NCBIfam" id="TIGR02778">
    <property type="entry name" value="ligD_pol"/>
    <property type="match status" value="1"/>
</dbReference>
<evidence type="ECO:0000256" key="20">
    <source>
        <dbReference type="ARBA" id="ARBA00034003"/>
    </source>
</evidence>
<evidence type="ECO:0000256" key="18">
    <source>
        <dbReference type="ARBA" id="ARBA00023268"/>
    </source>
</evidence>
<evidence type="ECO:0000256" key="3">
    <source>
        <dbReference type="ARBA" id="ARBA00022598"/>
    </source>
</evidence>
<dbReference type="CDD" id="cd07906">
    <property type="entry name" value="Adenylation_DNA_ligase_LigD_LigC"/>
    <property type="match status" value="1"/>
</dbReference>
<keyword evidence="24" id="KW-1185">Reference proteome</keyword>
<dbReference type="Gene3D" id="3.30.470.30">
    <property type="entry name" value="DNA ligase/mRNA capping enzyme"/>
    <property type="match status" value="1"/>
</dbReference>
<dbReference type="CDD" id="cd04862">
    <property type="entry name" value="PaeLigD_Pol_like"/>
    <property type="match status" value="1"/>
</dbReference>
<evidence type="ECO:0000256" key="10">
    <source>
        <dbReference type="ARBA" id="ARBA00022801"/>
    </source>
</evidence>
<dbReference type="eggNOG" id="COG3285">
    <property type="taxonomic scope" value="Bacteria"/>
</dbReference>
<keyword evidence="11" id="KW-0269">Exonuclease</keyword>
<evidence type="ECO:0000256" key="19">
    <source>
        <dbReference type="ARBA" id="ARBA00029943"/>
    </source>
</evidence>
<feature type="region of interest" description="Disordered" evidence="21">
    <location>
        <begin position="544"/>
        <end position="576"/>
    </location>
</feature>
<feature type="region of interest" description="Disordered" evidence="21">
    <location>
        <begin position="165"/>
        <end position="232"/>
    </location>
</feature>
<comment type="cofactor">
    <cofactor evidence="1">
        <name>Mn(2+)</name>
        <dbReference type="ChEBI" id="CHEBI:29035"/>
    </cofactor>
</comment>
<dbReference type="NCBIfam" id="TIGR02777">
    <property type="entry name" value="LigD_PE_dom"/>
    <property type="match status" value="1"/>
</dbReference>
<dbReference type="InterPro" id="IPR052171">
    <property type="entry name" value="NHEJ_LigD"/>
</dbReference>
<dbReference type="eggNOG" id="COG1793">
    <property type="taxonomic scope" value="Bacteria"/>
</dbReference>
<dbReference type="GO" id="GO:0046872">
    <property type="term" value="F:metal ion binding"/>
    <property type="evidence" value="ECO:0007669"/>
    <property type="project" value="UniProtKB-KW"/>
</dbReference>
<dbReference type="Gene3D" id="3.90.920.10">
    <property type="entry name" value="DNA primase, PRIM domain"/>
    <property type="match status" value="1"/>
</dbReference>
<evidence type="ECO:0000256" key="11">
    <source>
        <dbReference type="ARBA" id="ARBA00022839"/>
    </source>
</evidence>
<evidence type="ECO:0000259" key="22">
    <source>
        <dbReference type="PROSITE" id="PS50160"/>
    </source>
</evidence>
<dbReference type="CDD" id="cd07971">
    <property type="entry name" value="OBF_DNA_ligase_LigD"/>
    <property type="match status" value="1"/>
</dbReference>
<name>C6XB41_METGS</name>
<feature type="domain" description="ATP-dependent DNA ligase family profile" evidence="22">
    <location>
        <begin position="327"/>
        <end position="424"/>
    </location>
</feature>
<evidence type="ECO:0000256" key="9">
    <source>
        <dbReference type="ARBA" id="ARBA00022763"/>
    </source>
</evidence>
<evidence type="ECO:0000256" key="5">
    <source>
        <dbReference type="ARBA" id="ARBA00022695"/>
    </source>
</evidence>
<keyword evidence="5" id="KW-0548">Nucleotidyltransferase</keyword>
<dbReference type="PANTHER" id="PTHR42705:SF2">
    <property type="entry name" value="BIFUNCTIONAL NON-HOMOLOGOUS END JOINING PROTEIN LIGD"/>
    <property type="match status" value="1"/>
</dbReference>
<dbReference type="Pfam" id="PF13298">
    <property type="entry name" value="LigD_N"/>
    <property type="match status" value="1"/>
</dbReference>
<dbReference type="PANTHER" id="PTHR42705">
    <property type="entry name" value="BIFUNCTIONAL NON-HOMOLOGOUS END JOINING PROTEIN LIGD"/>
    <property type="match status" value="1"/>
</dbReference>
<evidence type="ECO:0000256" key="7">
    <source>
        <dbReference type="ARBA" id="ARBA00022723"/>
    </source>
</evidence>
<evidence type="ECO:0000256" key="8">
    <source>
        <dbReference type="ARBA" id="ARBA00022741"/>
    </source>
</evidence>
<dbReference type="RefSeq" id="WP_015831053.1">
    <property type="nucleotide sequence ID" value="NC_012969.1"/>
</dbReference>
<keyword evidence="10" id="KW-0378">Hydrolase</keyword>
<dbReference type="EC" id="6.5.1.1" evidence="2"/>
<dbReference type="PROSITE" id="PS50160">
    <property type="entry name" value="DNA_LIGASE_A3"/>
    <property type="match status" value="1"/>
</dbReference>
<feature type="compositionally biased region" description="Basic and acidic residues" evidence="21">
    <location>
        <begin position="187"/>
        <end position="199"/>
    </location>
</feature>
<dbReference type="PROSITE" id="PS00333">
    <property type="entry name" value="DNA_LIGASE_A2"/>
    <property type="match status" value="1"/>
</dbReference>
<dbReference type="NCBIfam" id="TIGR02776">
    <property type="entry name" value="NHEJ_ligase_prk"/>
    <property type="match status" value="1"/>
</dbReference>
<dbReference type="InterPro" id="IPR014145">
    <property type="entry name" value="LigD_pol_dom"/>
</dbReference>
<dbReference type="Pfam" id="PF04679">
    <property type="entry name" value="DNA_ligase_A_C"/>
    <property type="match status" value="1"/>
</dbReference>
<evidence type="ECO:0000256" key="6">
    <source>
        <dbReference type="ARBA" id="ARBA00022722"/>
    </source>
</evidence>
<dbReference type="Pfam" id="PF21686">
    <property type="entry name" value="LigD_Prim-Pol"/>
    <property type="match status" value="1"/>
</dbReference>
<dbReference type="NCBIfam" id="NF004628">
    <property type="entry name" value="PRK05972.1"/>
    <property type="match status" value="1"/>
</dbReference>
<dbReference type="SUPFAM" id="SSF50249">
    <property type="entry name" value="Nucleic acid-binding proteins"/>
    <property type="match status" value="1"/>
</dbReference>
<comment type="catalytic activity">
    <reaction evidence="20">
        <text>ATP + (deoxyribonucleotide)n-3'-hydroxyl + 5'-phospho-(deoxyribonucleotide)m = (deoxyribonucleotide)n+m + AMP + diphosphate.</text>
        <dbReference type="EC" id="6.5.1.1"/>
    </reaction>
</comment>
<evidence type="ECO:0000256" key="17">
    <source>
        <dbReference type="ARBA" id="ARBA00023211"/>
    </source>
</evidence>
<dbReference type="GO" id="GO:0006310">
    <property type="term" value="P:DNA recombination"/>
    <property type="evidence" value="ECO:0007669"/>
    <property type="project" value="UniProtKB-KW"/>
</dbReference>
<evidence type="ECO:0000256" key="15">
    <source>
        <dbReference type="ARBA" id="ARBA00023172"/>
    </source>
</evidence>
<dbReference type="InterPro" id="IPR014143">
    <property type="entry name" value="NHEJ_ligase_prk"/>
</dbReference>
<dbReference type="Pfam" id="PF01068">
    <property type="entry name" value="DNA_ligase_A_M"/>
    <property type="match status" value="1"/>
</dbReference>
<keyword evidence="4" id="KW-0808">Transferase</keyword>
<dbReference type="Gene3D" id="3.30.1490.70">
    <property type="match status" value="1"/>
</dbReference>
<evidence type="ECO:0000256" key="1">
    <source>
        <dbReference type="ARBA" id="ARBA00001936"/>
    </source>
</evidence>
<dbReference type="NCBIfam" id="TIGR02779">
    <property type="entry name" value="NHEJ_ligase_lig"/>
    <property type="match status" value="1"/>
</dbReference>
<dbReference type="InterPro" id="IPR014144">
    <property type="entry name" value="LigD_PE_domain"/>
</dbReference>
<feature type="compositionally biased region" description="Polar residues" evidence="21">
    <location>
        <begin position="203"/>
        <end position="212"/>
    </location>
</feature>
<evidence type="ECO:0000256" key="21">
    <source>
        <dbReference type="SAM" id="MobiDB-lite"/>
    </source>
</evidence>
<keyword evidence="17" id="KW-0464">Manganese</keyword>
<evidence type="ECO:0000256" key="2">
    <source>
        <dbReference type="ARBA" id="ARBA00012727"/>
    </source>
</evidence>
<dbReference type="InterPro" id="IPR033651">
    <property type="entry name" value="PaeLigD_Pol-like"/>
</dbReference>
<dbReference type="InterPro" id="IPR012309">
    <property type="entry name" value="DNA_ligase_ATP-dep_C"/>
</dbReference>
<evidence type="ECO:0000256" key="16">
    <source>
        <dbReference type="ARBA" id="ARBA00023204"/>
    </source>
</evidence>
<keyword evidence="8" id="KW-0547">Nucleotide-binding</keyword>
<accession>C6XB41</accession>
<dbReference type="HOGENOM" id="CLU_008325_0_0_4"/>
<dbReference type="GO" id="GO:0004527">
    <property type="term" value="F:exonuclease activity"/>
    <property type="evidence" value="ECO:0007669"/>
    <property type="project" value="UniProtKB-KW"/>
</dbReference>
<keyword evidence="14" id="KW-0238">DNA-binding</keyword>
<keyword evidence="15" id="KW-0233">DNA recombination</keyword>
<dbReference type="OrthoDB" id="9802472at2"/>
<organism evidence="23 24">
    <name type="scientific">Methylovorus glucosotrophus (strain SIP3-4)</name>
    <dbReference type="NCBI Taxonomy" id="582744"/>
    <lineage>
        <taxon>Bacteria</taxon>
        <taxon>Pseudomonadati</taxon>
        <taxon>Pseudomonadota</taxon>
        <taxon>Betaproteobacteria</taxon>
        <taxon>Nitrosomonadales</taxon>
        <taxon>Methylophilaceae</taxon>
        <taxon>Methylovorus</taxon>
    </lineage>
</organism>
<dbReference type="InterPro" id="IPR012310">
    <property type="entry name" value="DNA_ligase_ATP-dep_cent"/>
</dbReference>
<keyword evidence="13" id="KW-0239">DNA-directed DNA polymerase</keyword>
<feature type="compositionally biased region" description="Low complexity" evidence="21">
    <location>
        <begin position="560"/>
        <end position="574"/>
    </location>
</feature>
<keyword evidence="9" id="KW-0227">DNA damage</keyword>
<dbReference type="GO" id="GO:0006281">
    <property type="term" value="P:DNA repair"/>
    <property type="evidence" value="ECO:0007669"/>
    <property type="project" value="UniProtKB-KW"/>
</dbReference>
<evidence type="ECO:0000256" key="14">
    <source>
        <dbReference type="ARBA" id="ARBA00023125"/>
    </source>
</evidence>
<dbReference type="Proteomes" id="UP000002743">
    <property type="component" value="Chromosome"/>
</dbReference>
<keyword evidence="16" id="KW-0234">DNA repair</keyword>
<dbReference type="STRING" id="582744.Msip34_2574"/>
<evidence type="ECO:0000313" key="23">
    <source>
        <dbReference type="EMBL" id="ACT51811.1"/>
    </source>
</evidence>
<gene>
    <name evidence="23" type="ordered locus">Msip34_2574</name>
</gene>
<dbReference type="GO" id="GO:0003910">
    <property type="term" value="F:DNA ligase (ATP) activity"/>
    <property type="evidence" value="ECO:0007669"/>
    <property type="project" value="UniProtKB-EC"/>
</dbReference>
<keyword evidence="7" id="KW-0479">Metal-binding</keyword>
<dbReference type="GO" id="GO:0005524">
    <property type="term" value="F:ATP binding"/>
    <property type="evidence" value="ECO:0007669"/>
    <property type="project" value="UniProtKB-KW"/>
</dbReference>
<proteinExistence type="predicted"/>
<keyword evidence="12" id="KW-0067">ATP-binding</keyword>
<reference evidence="24" key="1">
    <citation type="submission" date="2009-07" db="EMBL/GenBank/DDBJ databases">
        <title>Complete sequence of chromosome of Methylovorus sp. SIP3-4.</title>
        <authorList>
            <person name="Lucas S."/>
            <person name="Copeland A."/>
            <person name="Lapidus A."/>
            <person name="Glavina del Rio T."/>
            <person name="Tice H."/>
            <person name="Bruce D."/>
            <person name="Goodwin L."/>
            <person name="Pitluck S."/>
            <person name="Clum A."/>
            <person name="Larimer F."/>
            <person name="Land M."/>
            <person name="Hauser L."/>
            <person name="Kyrpides N."/>
            <person name="Mikhailova N."/>
            <person name="Kayluzhnaya M."/>
            <person name="Chistoserdova L."/>
        </authorList>
    </citation>
    <scope>NUCLEOTIDE SEQUENCE [LARGE SCALE GENOMIC DNA]</scope>
    <source>
        <strain evidence="24">SIP3-4</strain>
    </source>
</reference>
<dbReference type="InterPro" id="IPR014146">
    <property type="entry name" value="LigD_ligase_dom"/>
</dbReference>
<keyword evidence="6" id="KW-0540">Nuclease</keyword>
<dbReference type="GO" id="GO:0003677">
    <property type="term" value="F:DNA binding"/>
    <property type="evidence" value="ECO:0007669"/>
    <property type="project" value="UniProtKB-KW"/>
</dbReference>